<evidence type="ECO:0000256" key="3">
    <source>
        <dbReference type="ARBA" id="ARBA00022960"/>
    </source>
</evidence>
<dbReference type="InterPro" id="IPR042177">
    <property type="entry name" value="Cell/Rod_1"/>
</dbReference>
<dbReference type="GO" id="GO:0005886">
    <property type="term" value="C:plasma membrane"/>
    <property type="evidence" value="ECO:0007669"/>
    <property type="project" value="TreeGrafter"/>
</dbReference>
<feature type="transmembrane region" description="Helical" evidence="7">
    <location>
        <begin position="20"/>
        <end position="38"/>
    </location>
</feature>
<dbReference type="InterPro" id="IPR042175">
    <property type="entry name" value="Cell/Rod_MreC_2"/>
</dbReference>
<keyword evidence="10" id="KW-1185">Reference proteome</keyword>
<evidence type="ECO:0000313" key="10">
    <source>
        <dbReference type="Proteomes" id="UP001198200"/>
    </source>
</evidence>
<keyword evidence="7" id="KW-0472">Membrane</keyword>
<evidence type="ECO:0000256" key="6">
    <source>
        <dbReference type="SAM" id="Coils"/>
    </source>
</evidence>
<evidence type="ECO:0000259" key="8">
    <source>
        <dbReference type="Pfam" id="PF04085"/>
    </source>
</evidence>
<comment type="function">
    <text evidence="5">Involved in formation and maintenance of cell shape.</text>
</comment>
<comment type="similarity">
    <text evidence="1 5">Belongs to the MreC family.</text>
</comment>
<comment type="caution">
    <text evidence="9">The sequence shown here is derived from an EMBL/GenBank/DDBJ whole genome shotgun (WGS) entry which is preliminary data.</text>
</comment>
<keyword evidence="6" id="KW-0175">Coiled coil</keyword>
<proteinExistence type="inferred from homology"/>
<evidence type="ECO:0000256" key="1">
    <source>
        <dbReference type="ARBA" id="ARBA00009369"/>
    </source>
</evidence>
<sequence length="291" mass="32145">MKSSNQNSNVKMPFTRRPQLILFILTACCVISMGYYYIKKENIVSVGQVAGAITVPVQKGVNKLGSIFFNFDQERLSKEEAMAKIESLEDENKELKEQMVSYDQKIQEYQDMRELLELKSEYADYDTVGATVIFSDMTGNWFSTFTIDKGTDDGLEVGMNVLSGGGLVGYISDIAKGHAVVTSIINDNVNVSAMQSTTGDACVVTGDLPYMKEHGLLKLQYMDTDFNISRDNVIVTSNISDRYLPGLVIGYAQDVTVDENGLAASGYLKPAADFKHIRNVLVVTTQKQSAE</sequence>
<dbReference type="GO" id="GO:0008360">
    <property type="term" value="P:regulation of cell shape"/>
    <property type="evidence" value="ECO:0007669"/>
    <property type="project" value="UniProtKB-KW"/>
</dbReference>
<feature type="coiled-coil region" evidence="6">
    <location>
        <begin position="71"/>
        <end position="119"/>
    </location>
</feature>
<dbReference type="Proteomes" id="UP001198200">
    <property type="component" value="Unassembled WGS sequence"/>
</dbReference>
<evidence type="ECO:0000256" key="4">
    <source>
        <dbReference type="ARBA" id="ARBA00032089"/>
    </source>
</evidence>
<dbReference type="PANTHER" id="PTHR34138:SF1">
    <property type="entry name" value="CELL SHAPE-DETERMINING PROTEIN MREC"/>
    <property type="match status" value="1"/>
</dbReference>
<protein>
    <recommendedName>
        <fullName evidence="2 5">Cell shape-determining protein MreC</fullName>
    </recommendedName>
    <alternativeName>
        <fullName evidence="4 5">Cell shape protein MreC</fullName>
    </alternativeName>
</protein>
<gene>
    <name evidence="9" type="ORF">LKD48_04925</name>
</gene>
<dbReference type="PANTHER" id="PTHR34138">
    <property type="entry name" value="CELL SHAPE-DETERMINING PROTEIN MREC"/>
    <property type="match status" value="1"/>
</dbReference>
<reference evidence="9 10" key="1">
    <citation type="submission" date="2021-10" db="EMBL/GenBank/DDBJ databases">
        <title>Anaerobic single-cell dispensing facilitates the cultivation of human gut bacteria.</title>
        <authorList>
            <person name="Afrizal A."/>
        </authorList>
    </citation>
    <scope>NUCLEOTIDE SEQUENCE [LARGE SCALE GENOMIC DNA]</scope>
    <source>
        <strain evidence="9 10">CLA-AA-H224</strain>
    </source>
</reference>
<dbReference type="InterPro" id="IPR007221">
    <property type="entry name" value="MreC"/>
</dbReference>
<dbReference type="Gene3D" id="2.40.10.340">
    <property type="entry name" value="Rod shape-determining protein MreC, domain 1"/>
    <property type="match status" value="1"/>
</dbReference>
<dbReference type="PROSITE" id="PS51257">
    <property type="entry name" value="PROKAR_LIPOPROTEIN"/>
    <property type="match status" value="1"/>
</dbReference>
<dbReference type="AlphaFoldDB" id="A0AAE3JB71"/>
<evidence type="ECO:0000256" key="7">
    <source>
        <dbReference type="SAM" id="Phobius"/>
    </source>
</evidence>
<evidence type="ECO:0000313" key="9">
    <source>
        <dbReference type="EMBL" id="MCC2220990.1"/>
    </source>
</evidence>
<dbReference type="Pfam" id="PF04085">
    <property type="entry name" value="MreC"/>
    <property type="match status" value="1"/>
</dbReference>
<accession>A0AAE3JB71</accession>
<dbReference type="Gene3D" id="2.40.10.350">
    <property type="entry name" value="Rod shape-determining protein MreC, domain 2"/>
    <property type="match status" value="1"/>
</dbReference>
<dbReference type="PIRSF" id="PIRSF038471">
    <property type="entry name" value="MreC"/>
    <property type="match status" value="1"/>
</dbReference>
<keyword evidence="7" id="KW-1133">Transmembrane helix</keyword>
<dbReference type="InterPro" id="IPR055342">
    <property type="entry name" value="MreC_beta-barrel_core"/>
</dbReference>
<organism evidence="9 10">
    <name type="scientific">Anthropogastromicrobium aceti</name>
    <dbReference type="NCBI Taxonomy" id="2981768"/>
    <lineage>
        <taxon>Bacteria</taxon>
        <taxon>Bacillati</taxon>
        <taxon>Bacillota</taxon>
        <taxon>Clostridia</taxon>
        <taxon>Lachnospirales</taxon>
        <taxon>Lachnospiraceae</taxon>
        <taxon>Anthropogastromicrobium</taxon>
    </lineage>
</organism>
<evidence type="ECO:0000256" key="2">
    <source>
        <dbReference type="ARBA" id="ARBA00013855"/>
    </source>
</evidence>
<evidence type="ECO:0000256" key="5">
    <source>
        <dbReference type="PIRNR" id="PIRNR038471"/>
    </source>
</evidence>
<keyword evidence="7" id="KW-0812">Transmembrane</keyword>
<dbReference type="RefSeq" id="WP_118612872.1">
    <property type="nucleotide sequence ID" value="NZ_JAJEQN010000009.1"/>
</dbReference>
<keyword evidence="3 5" id="KW-0133">Cell shape</keyword>
<dbReference type="EMBL" id="JAJEQN010000009">
    <property type="protein sequence ID" value="MCC2220990.1"/>
    <property type="molecule type" value="Genomic_DNA"/>
</dbReference>
<name>A0AAE3JB71_9FIRM</name>
<feature type="domain" description="Rod shape-determining protein MreC beta-barrel core" evidence="8">
    <location>
        <begin position="136"/>
        <end position="283"/>
    </location>
</feature>